<name>A0A6J4UPJ0_9BACT</name>
<organism evidence="2">
    <name type="scientific">uncultured Thermomicrobiales bacterium</name>
    <dbReference type="NCBI Taxonomy" id="1645740"/>
    <lineage>
        <taxon>Bacteria</taxon>
        <taxon>Pseudomonadati</taxon>
        <taxon>Thermomicrobiota</taxon>
        <taxon>Thermomicrobia</taxon>
        <taxon>Thermomicrobiales</taxon>
        <taxon>environmental samples</taxon>
    </lineage>
</organism>
<accession>A0A6J4UPJ0</accession>
<evidence type="ECO:0000313" key="2">
    <source>
        <dbReference type="EMBL" id="CAA9553223.1"/>
    </source>
</evidence>
<protein>
    <recommendedName>
        <fullName evidence="1">PPC domain-containing protein</fullName>
    </recommendedName>
</protein>
<feature type="domain" description="PPC" evidence="1">
    <location>
        <begin position="8"/>
        <end position="145"/>
    </location>
</feature>
<proteinExistence type="predicted"/>
<evidence type="ECO:0000259" key="1">
    <source>
        <dbReference type="PROSITE" id="PS51742"/>
    </source>
</evidence>
<reference evidence="2" key="1">
    <citation type="submission" date="2020-02" db="EMBL/GenBank/DDBJ databases">
        <authorList>
            <person name="Meier V. D."/>
        </authorList>
    </citation>
    <scope>NUCLEOTIDE SEQUENCE</scope>
    <source>
        <strain evidence="2">AVDCRST_MAG43</strain>
    </source>
</reference>
<gene>
    <name evidence="2" type="ORF">AVDCRST_MAG43-1232</name>
</gene>
<dbReference type="EMBL" id="CADCWI010000063">
    <property type="protein sequence ID" value="CAA9553223.1"/>
    <property type="molecule type" value="Genomic_DNA"/>
</dbReference>
<dbReference type="PIRSF" id="PIRSF016702">
    <property type="entry name" value="DNA_bp_PD1"/>
    <property type="match status" value="1"/>
</dbReference>
<dbReference type="PANTHER" id="PTHR34988:SF1">
    <property type="entry name" value="DNA-BINDING PROTEIN"/>
    <property type="match status" value="1"/>
</dbReference>
<dbReference type="CDD" id="cd11378">
    <property type="entry name" value="DUF296"/>
    <property type="match status" value="1"/>
</dbReference>
<dbReference type="Gene3D" id="3.30.1330.80">
    <property type="entry name" value="Hypothetical protein, similar to alpha- acetolactate decarboxylase, domain 2"/>
    <property type="match status" value="1"/>
</dbReference>
<dbReference type="InterPro" id="IPR005175">
    <property type="entry name" value="PPC_dom"/>
</dbReference>
<dbReference type="PANTHER" id="PTHR34988">
    <property type="entry name" value="PROTEIN, PUTATIVE-RELATED"/>
    <property type="match status" value="1"/>
</dbReference>
<dbReference type="InterPro" id="IPR025707">
    <property type="entry name" value="DNA_bp_PD1"/>
</dbReference>
<dbReference type="SUPFAM" id="SSF117856">
    <property type="entry name" value="AF0104/ALDC/Ptd012-like"/>
    <property type="match status" value="1"/>
</dbReference>
<sequence length="145" mass="15843">MHYRLLDEHDGRRTYAVALQIGESVMSTLTALARELSLVGSSVAGIGGFQSATLGYFDWERTNFIENRVDEQVELLSFQGNIAEGEGGEPKIHAHVVLGRSDATTRGGHLVEAIVRPTMELIITESPEHLHRAHDSATGLVLLKP</sequence>
<dbReference type="AlphaFoldDB" id="A0A6J4UPJ0"/>
<dbReference type="Pfam" id="PF03479">
    <property type="entry name" value="PCC"/>
    <property type="match status" value="1"/>
</dbReference>
<dbReference type="PROSITE" id="PS51742">
    <property type="entry name" value="PPC"/>
    <property type="match status" value="1"/>
</dbReference>